<keyword evidence="3" id="KW-1185">Reference proteome</keyword>
<dbReference type="AlphaFoldDB" id="A0A1K0FBT1"/>
<proteinExistence type="predicted"/>
<organism evidence="2 3">
    <name type="scientific">Couchioplanes caeruleus subsp. caeruleus</name>
    <dbReference type="NCBI Taxonomy" id="56427"/>
    <lineage>
        <taxon>Bacteria</taxon>
        <taxon>Bacillati</taxon>
        <taxon>Actinomycetota</taxon>
        <taxon>Actinomycetes</taxon>
        <taxon>Micromonosporales</taxon>
        <taxon>Micromonosporaceae</taxon>
        <taxon>Couchioplanes</taxon>
    </lineage>
</organism>
<reference evidence="2 3" key="1">
    <citation type="submission" date="2016-09" db="EMBL/GenBank/DDBJ databases">
        <title>Couchioplanes caeruleus draft genome sequence.</title>
        <authorList>
            <person name="Sheehan J."/>
            <person name="Caffrey P."/>
        </authorList>
    </citation>
    <scope>NUCLEOTIDE SEQUENCE [LARGE SCALE GENOMIC DNA]</scope>
    <source>
        <strain evidence="2 3">DSM 43634</strain>
    </source>
</reference>
<gene>
    <name evidence="2" type="ORF">BG844_32865</name>
</gene>
<evidence type="ECO:0000313" key="2">
    <source>
        <dbReference type="EMBL" id="OJF10285.1"/>
    </source>
</evidence>
<keyword evidence="1" id="KW-0812">Transmembrane</keyword>
<feature type="transmembrane region" description="Helical" evidence="1">
    <location>
        <begin position="20"/>
        <end position="43"/>
    </location>
</feature>
<feature type="transmembrane region" description="Helical" evidence="1">
    <location>
        <begin position="82"/>
        <end position="101"/>
    </location>
</feature>
<accession>A0A1K0FBT1</accession>
<keyword evidence="1" id="KW-0472">Membrane</keyword>
<keyword evidence="1" id="KW-1133">Transmembrane helix</keyword>
<evidence type="ECO:0000256" key="1">
    <source>
        <dbReference type="SAM" id="Phobius"/>
    </source>
</evidence>
<protein>
    <submittedName>
        <fullName evidence="2">Uncharacterized protein</fullName>
    </submittedName>
</protein>
<name>A0A1K0FBT1_9ACTN</name>
<feature type="transmembrane region" description="Helical" evidence="1">
    <location>
        <begin position="55"/>
        <end position="75"/>
    </location>
</feature>
<dbReference type="Proteomes" id="UP000182486">
    <property type="component" value="Unassembled WGS sequence"/>
</dbReference>
<evidence type="ECO:0000313" key="3">
    <source>
        <dbReference type="Proteomes" id="UP000182486"/>
    </source>
</evidence>
<comment type="caution">
    <text evidence="2">The sequence shown here is derived from an EMBL/GenBank/DDBJ whole genome shotgun (WGS) entry which is preliminary data.</text>
</comment>
<sequence>MTTMTDKHPARGHIMAIGRAVVAVGLAVMGGFFSVGWYLAIAFEVRPIEGTGNDLAAAGYGILLLVTLAVPMIAWRYLLPRVRWWGIPATLLVALGTYAAFTSNL</sequence>
<dbReference type="EMBL" id="MEIA01000482">
    <property type="protein sequence ID" value="OJF10285.1"/>
    <property type="molecule type" value="Genomic_DNA"/>
</dbReference>